<sequence length="464" mass="49429">MELLAQNFLNEFARSANLAKGDDDAAKPLIAFRDAAQLSLMIRATAFVFADPHSRALHDVIERVAPSDATVLVTGETGTGKELVARHVHALSNRRDAGFVAINCGAFSETLIESELFGYERGAFTGAVQGKAGWFETANGGTLFLDEIGDLPLAMQVKLLRVLQEREVVRLGARKPVPIDVRLIAATNIDLSEAVRAGRFREDLYYRLQVIALPVRPLRERSGDVLPLAHHFLGTYARRLQVDDVRLSPEAERALLSYPWPGNIRELENVIHRAVLLSRAGMITSAELNLPGWHSAPAYPVAAPPNAASPAAAQPQQWAGAPSHSGPQHASLAASVAAPYAAAHAAHQAAWPATALPGASAVPDAHAALAATGGHGGTGGIGPAGALPAASPDEPAHGTAGQALRQAWQTLLASGETIEFEALQQDLVLAAWEHCQRNQVRAAKRLNLSRNILRTYLKKADAID</sequence>
<keyword evidence="2" id="KW-0067">ATP-binding</keyword>
<evidence type="ECO:0000256" key="6">
    <source>
        <dbReference type="SAM" id="MobiDB-lite"/>
    </source>
</evidence>
<dbReference type="PROSITE" id="PS00675">
    <property type="entry name" value="SIGMA54_INTERACT_1"/>
    <property type="match status" value="1"/>
</dbReference>
<evidence type="ECO:0000256" key="2">
    <source>
        <dbReference type="ARBA" id="ARBA00022840"/>
    </source>
</evidence>
<dbReference type="PROSITE" id="PS50045">
    <property type="entry name" value="SIGMA54_INTERACT_4"/>
    <property type="match status" value="1"/>
</dbReference>
<dbReference type="Pfam" id="PF00158">
    <property type="entry name" value="Sigma54_activat"/>
    <property type="match status" value="1"/>
</dbReference>
<keyword evidence="3" id="KW-0805">Transcription regulation</keyword>
<feature type="region of interest" description="Disordered" evidence="6">
    <location>
        <begin position="305"/>
        <end position="330"/>
    </location>
</feature>
<dbReference type="GO" id="GO:0006355">
    <property type="term" value="P:regulation of DNA-templated transcription"/>
    <property type="evidence" value="ECO:0007669"/>
    <property type="project" value="InterPro"/>
</dbReference>
<accession>A0A6I2L2Y9</accession>
<keyword evidence="1" id="KW-0547">Nucleotide-binding</keyword>
<dbReference type="CDD" id="cd00009">
    <property type="entry name" value="AAA"/>
    <property type="match status" value="1"/>
</dbReference>
<dbReference type="FunFam" id="3.40.50.300:FF:000006">
    <property type="entry name" value="DNA-binding transcriptional regulator NtrC"/>
    <property type="match status" value="1"/>
</dbReference>
<dbReference type="InterPro" id="IPR003593">
    <property type="entry name" value="AAA+_ATPase"/>
</dbReference>
<evidence type="ECO:0000256" key="1">
    <source>
        <dbReference type="ARBA" id="ARBA00022741"/>
    </source>
</evidence>
<dbReference type="Gene3D" id="1.10.8.60">
    <property type="match status" value="1"/>
</dbReference>
<dbReference type="InterPro" id="IPR002078">
    <property type="entry name" value="Sigma_54_int"/>
</dbReference>
<dbReference type="InterPro" id="IPR009057">
    <property type="entry name" value="Homeodomain-like_sf"/>
</dbReference>
<keyword evidence="5" id="KW-0804">Transcription</keyword>
<feature type="compositionally biased region" description="Gly residues" evidence="6">
    <location>
        <begin position="373"/>
        <end position="383"/>
    </location>
</feature>
<dbReference type="PROSITE" id="PS00688">
    <property type="entry name" value="SIGMA54_INTERACT_3"/>
    <property type="match status" value="1"/>
</dbReference>
<dbReference type="SMART" id="SM00382">
    <property type="entry name" value="AAA"/>
    <property type="match status" value="1"/>
</dbReference>
<dbReference type="InterPro" id="IPR027417">
    <property type="entry name" value="P-loop_NTPase"/>
</dbReference>
<evidence type="ECO:0000313" key="8">
    <source>
        <dbReference type="EMBL" id="MRW90679.1"/>
    </source>
</evidence>
<dbReference type="GO" id="GO:0005524">
    <property type="term" value="F:ATP binding"/>
    <property type="evidence" value="ECO:0007669"/>
    <property type="project" value="UniProtKB-KW"/>
</dbReference>
<organism evidence="8 9">
    <name type="scientific">Duganella guangzhouensis</name>
    <dbReference type="NCBI Taxonomy" id="2666084"/>
    <lineage>
        <taxon>Bacteria</taxon>
        <taxon>Pseudomonadati</taxon>
        <taxon>Pseudomonadota</taxon>
        <taxon>Betaproteobacteria</taxon>
        <taxon>Burkholderiales</taxon>
        <taxon>Oxalobacteraceae</taxon>
        <taxon>Telluria group</taxon>
        <taxon>Duganella</taxon>
    </lineage>
</organism>
<dbReference type="Gene3D" id="3.40.50.300">
    <property type="entry name" value="P-loop containing nucleotide triphosphate hydrolases"/>
    <property type="match status" value="1"/>
</dbReference>
<feature type="compositionally biased region" description="Low complexity" evidence="6">
    <location>
        <begin position="305"/>
        <end position="322"/>
    </location>
</feature>
<name>A0A6I2L2Y9_9BURK</name>
<keyword evidence="4" id="KW-0238">DNA-binding</keyword>
<dbReference type="InterPro" id="IPR058031">
    <property type="entry name" value="AAA_lid_NorR"/>
</dbReference>
<comment type="caution">
    <text evidence="8">The sequence shown here is derived from an EMBL/GenBank/DDBJ whole genome shotgun (WGS) entry which is preliminary data.</text>
</comment>
<evidence type="ECO:0000256" key="4">
    <source>
        <dbReference type="ARBA" id="ARBA00023125"/>
    </source>
</evidence>
<evidence type="ECO:0000313" key="9">
    <source>
        <dbReference type="Proteomes" id="UP000433309"/>
    </source>
</evidence>
<dbReference type="PROSITE" id="PS00676">
    <property type="entry name" value="SIGMA54_INTERACT_2"/>
    <property type="match status" value="1"/>
</dbReference>
<dbReference type="Gene3D" id="1.10.10.60">
    <property type="entry name" value="Homeodomain-like"/>
    <property type="match status" value="1"/>
</dbReference>
<proteinExistence type="predicted"/>
<feature type="domain" description="Sigma-54 factor interaction" evidence="7">
    <location>
        <begin position="47"/>
        <end position="276"/>
    </location>
</feature>
<evidence type="ECO:0000259" key="7">
    <source>
        <dbReference type="PROSITE" id="PS50045"/>
    </source>
</evidence>
<dbReference type="Pfam" id="PF25601">
    <property type="entry name" value="AAA_lid_14"/>
    <property type="match status" value="1"/>
</dbReference>
<dbReference type="SUPFAM" id="SSF46689">
    <property type="entry name" value="Homeodomain-like"/>
    <property type="match status" value="1"/>
</dbReference>
<dbReference type="InterPro" id="IPR025662">
    <property type="entry name" value="Sigma_54_int_dom_ATP-bd_1"/>
</dbReference>
<dbReference type="GO" id="GO:0003677">
    <property type="term" value="F:DNA binding"/>
    <property type="evidence" value="ECO:0007669"/>
    <property type="project" value="UniProtKB-KW"/>
</dbReference>
<feature type="region of interest" description="Disordered" evidence="6">
    <location>
        <begin position="373"/>
        <end position="401"/>
    </location>
</feature>
<dbReference type="EMBL" id="WKJK01000005">
    <property type="protein sequence ID" value="MRW90679.1"/>
    <property type="molecule type" value="Genomic_DNA"/>
</dbReference>
<evidence type="ECO:0000256" key="5">
    <source>
        <dbReference type="ARBA" id="ARBA00023163"/>
    </source>
</evidence>
<gene>
    <name evidence="8" type="ORF">GJ699_11830</name>
</gene>
<dbReference type="AlphaFoldDB" id="A0A6I2L2Y9"/>
<protein>
    <submittedName>
        <fullName evidence="8">AAA domain-containing protein</fullName>
    </submittedName>
</protein>
<dbReference type="PANTHER" id="PTHR32071:SF21">
    <property type="entry name" value="TRANSCRIPTIONAL REGULATORY PROTEIN FLGR"/>
    <property type="match status" value="1"/>
</dbReference>
<dbReference type="SUPFAM" id="SSF52540">
    <property type="entry name" value="P-loop containing nucleoside triphosphate hydrolases"/>
    <property type="match status" value="1"/>
</dbReference>
<reference evidence="8 9" key="1">
    <citation type="submission" date="2019-11" db="EMBL/GenBank/DDBJ databases">
        <title>Novel species isolated from a subtropical stream in China.</title>
        <authorList>
            <person name="Lu H."/>
        </authorList>
    </citation>
    <scope>NUCLEOTIDE SEQUENCE [LARGE SCALE GENOMIC DNA]</scope>
    <source>
        <strain evidence="8 9">FT80W</strain>
    </source>
</reference>
<keyword evidence="9" id="KW-1185">Reference proteome</keyword>
<evidence type="ECO:0000256" key="3">
    <source>
        <dbReference type="ARBA" id="ARBA00023015"/>
    </source>
</evidence>
<dbReference type="Proteomes" id="UP000433309">
    <property type="component" value="Unassembled WGS sequence"/>
</dbReference>
<dbReference type="InterPro" id="IPR025944">
    <property type="entry name" value="Sigma_54_int_dom_CS"/>
</dbReference>
<dbReference type="PANTHER" id="PTHR32071">
    <property type="entry name" value="TRANSCRIPTIONAL REGULATORY PROTEIN"/>
    <property type="match status" value="1"/>
</dbReference>
<dbReference type="InterPro" id="IPR025943">
    <property type="entry name" value="Sigma_54_int_dom_ATP-bd_2"/>
</dbReference>